<protein>
    <recommendedName>
        <fullName evidence="3">Heat induced stress protein YflT</fullName>
    </recommendedName>
</protein>
<gene>
    <name evidence="1" type="ORF">ACEU3E_26585</name>
</gene>
<name>A0ABV4V8S2_9BACL</name>
<dbReference type="Proteomes" id="UP001575622">
    <property type="component" value="Unassembled WGS sequence"/>
</dbReference>
<evidence type="ECO:0000313" key="2">
    <source>
        <dbReference type="Proteomes" id="UP001575622"/>
    </source>
</evidence>
<keyword evidence="2" id="KW-1185">Reference proteome</keyword>
<reference evidence="1 2" key="1">
    <citation type="submission" date="2024-09" db="EMBL/GenBank/DDBJ databases">
        <authorList>
            <person name="Makale K.P.P."/>
            <person name="Makhzoum A."/>
            <person name="Rantong G."/>
            <person name="Rahube T.O."/>
        </authorList>
    </citation>
    <scope>NUCLEOTIDE SEQUENCE [LARGE SCALE GENOMIC DNA]</scope>
    <source>
        <strain evidence="1 2">KM_D13</strain>
    </source>
</reference>
<comment type="caution">
    <text evidence="1">The sequence shown here is derived from an EMBL/GenBank/DDBJ whole genome shotgun (WGS) entry which is preliminary data.</text>
</comment>
<evidence type="ECO:0000313" key="1">
    <source>
        <dbReference type="EMBL" id="MFB0845759.1"/>
    </source>
</evidence>
<sequence>MAKVIQAFRERYHGMKLYKIDDEYPEGDTDRVQYLTEQGFLEEKIDFEPSAPLNLEVFAALPAPEQKKLLADLGIDGDDGNVEKREALYSAYLASVNDDGDSDA</sequence>
<accession>A0ABV4V8S2</accession>
<dbReference type="RefSeq" id="WP_373955805.1">
    <property type="nucleotide sequence ID" value="NZ_JBHDLN010000016.1"/>
</dbReference>
<organism evidence="1 2">
    <name type="scientific">Paenibacillus oleatilyticus</name>
    <dbReference type="NCBI Taxonomy" id="2594886"/>
    <lineage>
        <taxon>Bacteria</taxon>
        <taxon>Bacillati</taxon>
        <taxon>Bacillota</taxon>
        <taxon>Bacilli</taxon>
        <taxon>Bacillales</taxon>
        <taxon>Paenibacillaceae</taxon>
        <taxon>Paenibacillus</taxon>
    </lineage>
</organism>
<proteinExistence type="predicted"/>
<evidence type="ECO:0008006" key="3">
    <source>
        <dbReference type="Google" id="ProtNLM"/>
    </source>
</evidence>
<dbReference type="EMBL" id="JBHDLN010000016">
    <property type="protein sequence ID" value="MFB0845759.1"/>
    <property type="molecule type" value="Genomic_DNA"/>
</dbReference>